<protein>
    <submittedName>
        <fullName evidence="8">Cyclic beta 1-2 glucan synthetase</fullName>
    </submittedName>
</protein>
<evidence type="ECO:0000259" key="6">
    <source>
        <dbReference type="Pfam" id="PF10091"/>
    </source>
</evidence>
<keyword evidence="4" id="KW-0472">Membrane</keyword>
<dbReference type="Gene3D" id="2.60.420.10">
    <property type="entry name" value="Maltose phosphorylase, domain 3"/>
    <property type="match status" value="1"/>
</dbReference>
<feature type="transmembrane region" description="Helical" evidence="4">
    <location>
        <begin position="825"/>
        <end position="848"/>
    </location>
</feature>
<dbReference type="SUPFAM" id="SSF74650">
    <property type="entry name" value="Galactose mutarotase-like"/>
    <property type="match status" value="2"/>
</dbReference>
<dbReference type="RefSeq" id="WP_212903482.1">
    <property type="nucleotide sequence ID" value="NZ_BOPZ01000009.1"/>
</dbReference>
<dbReference type="EMBL" id="BOPZ01000009">
    <property type="protein sequence ID" value="GIM28762.1"/>
    <property type="molecule type" value="Genomic_DNA"/>
</dbReference>
<feature type="domain" description="Glycoamylase-like" evidence="6">
    <location>
        <begin position="1262"/>
        <end position="1470"/>
    </location>
</feature>
<dbReference type="InterPro" id="IPR037018">
    <property type="entry name" value="GH65_N"/>
</dbReference>
<dbReference type="InterPro" id="IPR037824">
    <property type="entry name" value="GH94N_2_NdvB"/>
</dbReference>
<dbReference type="GO" id="GO:0016757">
    <property type="term" value="F:glycosyltransferase activity"/>
    <property type="evidence" value="ECO:0007669"/>
    <property type="project" value="UniProtKB-KW"/>
</dbReference>
<feature type="domain" description="Glycosyl hydrolase 94 supersandwich" evidence="5">
    <location>
        <begin position="2049"/>
        <end position="2341"/>
    </location>
</feature>
<dbReference type="GO" id="GO:0005975">
    <property type="term" value="P:carbohydrate metabolic process"/>
    <property type="evidence" value="ECO:0007669"/>
    <property type="project" value="InterPro"/>
</dbReference>
<dbReference type="Gene3D" id="1.50.10.10">
    <property type="match status" value="1"/>
</dbReference>
<dbReference type="Gene3D" id="2.70.98.40">
    <property type="entry name" value="Glycoside hydrolase, family 65, N-terminal domain"/>
    <property type="match status" value="2"/>
</dbReference>
<dbReference type="InterPro" id="IPR019282">
    <property type="entry name" value="Glycoamylase-like_cons_dom"/>
</dbReference>
<accession>A0A919RYU3</accession>
<dbReference type="PANTHER" id="PTHR37469">
    <property type="entry name" value="CELLOBIONIC ACID PHOSPHORYLASE-RELATED"/>
    <property type="match status" value="1"/>
</dbReference>
<dbReference type="SMART" id="SM01068">
    <property type="entry name" value="CBM_X"/>
    <property type="match status" value="2"/>
</dbReference>
<feature type="domain" description="Glycosyl hydrolase 94 catalytic" evidence="7">
    <location>
        <begin position="2354"/>
        <end position="2778"/>
    </location>
</feature>
<name>A0A919RYU3_9CLOT</name>
<dbReference type="Gene3D" id="1.50.10.140">
    <property type="match status" value="2"/>
</dbReference>
<keyword evidence="4" id="KW-1133">Transmembrane helix</keyword>
<dbReference type="InterPro" id="IPR052047">
    <property type="entry name" value="GH94_Enzymes"/>
</dbReference>
<evidence type="ECO:0000256" key="1">
    <source>
        <dbReference type="ARBA" id="ARBA00022676"/>
    </source>
</evidence>
<evidence type="ECO:0000259" key="7">
    <source>
        <dbReference type="Pfam" id="PF17167"/>
    </source>
</evidence>
<dbReference type="CDD" id="cd11756">
    <property type="entry name" value="GH94N_ChvB_NdvB_1_like"/>
    <property type="match status" value="1"/>
</dbReference>
<dbReference type="InterPro" id="IPR010383">
    <property type="entry name" value="Glyco_hydrolase_94_b-supersand"/>
</dbReference>
<proteinExistence type="predicted"/>
<evidence type="ECO:0000259" key="5">
    <source>
        <dbReference type="Pfam" id="PF06165"/>
    </source>
</evidence>
<dbReference type="SUPFAM" id="SSF48208">
    <property type="entry name" value="Six-hairpin glycosidases"/>
    <property type="match status" value="1"/>
</dbReference>
<dbReference type="GO" id="GO:0030246">
    <property type="term" value="F:carbohydrate binding"/>
    <property type="evidence" value="ECO:0007669"/>
    <property type="project" value="InterPro"/>
</dbReference>
<keyword evidence="1" id="KW-0328">Glycosyltransferase</keyword>
<keyword evidence="9" id="KW-1185">Reference proteome</keyword>
<evidence type="ECO:0000313" key="8">
    <source>
        <dbReference type="EMBL" id="GIM28762.1"/>
    </source>
</evidence>
<feature type="transmembrane region" description="Helical" evidence="4">
    <location>
        <begin position="401"/>
        <end position="421"/>
    </location>
</feature>
<feature type="domain" description="Glycosyl hydrolase 94 supersandwich" evidence="5">
    <location>
        <begin position="1506"/>
        <end position="1785"/>
    </location>
</feature>
<dbReference type="InterPro" id="IPR033432">
    <property type="entry name" value="GH94_catalytic"/>
</dbReference>
<dbReference type="PANTHER" id="PTHR37469:SF2">
    <property type="entry name" value="CELLOBIONIC ACID PHOSPHORYLASE"/>
    <property type="match status" value="1"/>
</dbReference>
<reference evidence="8" key="1">
    <citation type="submission" date="2021-03" db="EMBL/GenBank/DDBJ databases">
        <title>Taxonomic study of Clostridium polyendosporum from meadow-gley soil under rice.</title>
        <authorList>
            <person name="Kobayashi H."/>
            <person name="Tanizawa Y."/>
            <person name="Yagura M."/>
        </authorList>
    </citation>
    <scope>NUCLEOTIDE SEQUENCE</scope>
    <source>
        <strain evidence="8">JCM 30710</strain>
    </source>
</reference>
<feature type="transmembrane region" description="Helical" evidence="4">
    <location>
        <begin position="765"/>
        <end position="782"/>
    </location>
</feature>
<organism evidence="8 9">
    <name type="scientific">Clostridium polyendosporum</name>
    <dbReference type="NCBI Taxonomy" id="69208"/>
    <lineage>
        <taxon>Bacteria</taxon>
        <taxon>Bacillati</taxon>
        <taxon>Bacillota</taxon>
        <taxon>Clostridia</taxon>
        <taxon>Eubacteriales</taxon>
        <taxon>Clostridiaceae</taxon>
        <taxon>Clostridium</taxon>
    </lineage>
</organism>
<feature type="coiled-coil region" evidence="3">
    <location>
        <begin position="1202"/>
        <end position="1229"/>
    </location>
</feature>
<dbReference type="Pfam" id="PF17167">
    <property type="entry name" value="Glyco_hydro_94"/>
    <property type="match status" value="1"/>
</dbReference>
<keyword evidence="3" id="KW-0175">Coiled coil</keyword>
<dbReference type="Proteomes" id="UP000679179">
    <property type="component" value="Unassembled WGS sequence"/>
</dbReference>
<evidence type="ECO:0000256" key="2">
    <source>
        <dbReference type="ARBA" id="ARBA00022679"/>
    </source>
</evidence>
<feature type="transmembrane region" description="Helical" evidence="4">
    <location>
        <begin position="877"/>
        <end position="896"/>
    </location>
</feature>
<sequence>MKILDSASCRRRIIYTLKENYNRILNNYEYINSQVRENREIVTSAEWLLDNIYLIEKEYKTIKINMPWSYFENLPLVEGENSCPRVYVLAKEYLKKSEGFIEEKAVIPFLNDLDKKHYLTLGELWAFPLMLRVGLIEGIGLISEKLAYIQKEKRKGEELAYKIIHAYNNNNLDEMLEELSIGDVCFSPESIEKFIRVLRDNSINKEEIYSFARGRMKKCSQKCDKEENTQEVEDIIIGEHLEEGKLQIAIGNYITSLRTIDSISWRVVFQKVSRVEKILKKDPQGTYPHMDFTSKDYYRHRLEEISRRVKEEEWKVAEKAIQLSELSKGLNEEEYKSHVGYYLMDSGTYELEKNYGYFSKKKGASFGKFIILIFVLTLIIEALVIGISNTANYRVTVLEQVVGAIVVLIPITELVIGIINWSTCRLFRPSFLPKLEYNDGIPDKSRTVVVIPAILSSEARTKELIDYLEVYYLANRDNNLYFALLGDFKDSHQEREKGEDVINQKGLQEVRRLNLKYFSKKEPHFYFFNRKKRFNLKQNVWMGWERKRGKLMEFMSLLRGDKKTSYSVISSDIEPLTKAKYIITLDADTILPMGAAKKMICAMSHILNKPIVNEANIVLRGYGVMQPKIGVNIQCARKTLFSRIFAGDGGIDIYSTATSDTYQDLFGEGIFTGKGILDIDVFLRILKEELPENKILSHDLLEGEYTRCALLTDVELVDGYPAHYKANASRLHRWVRGDWQLIPWLFSYKLGALSKWKIFDNIRRSLVAPWVVVGLFLTTLLLTNGEYWSTFVFLAVLSIAVFAFTDLVITPKKRQRTVVKSLKQIFLTVSFLPNQCILMIDAIIRTVYRLSISKTNLLEWQTAEDVEANCRNNLVSYLKYMWGSSLIGIAYLLLTFNKSIEVGVTNLIIAILWILSPLTAYVVSKEDIDQASLREVSGEDHRLLRELSRRTWAYYEDFVNDDNNYLAPDNFQEDPNNGVAYRTSPTNIAMGLVSNLVAHDLGYLPLTEVVDRIEKSIDNMETLEKYHGHFLNWYDTRTKRPLWPRYVSTVDSGNLVGYLWVIEESLKDYIKAPLISIESQKALIDTITLVEEEISDKEIFTYEKNMILDKPFDIKNYIKLLKDVLDKCLDIEQKKSHENLYWVTKLKKEVVLKLRELAELAPWCETEEKANKLLTETSTDNLAKVLNCYVNESKKDEKIKYLEKGIKQVNKLLIRIEQLKTNLEKLASETDFKVLYNSHRKIFAIGYDMENETLGSSCYDLLASEARAASFVAIAKGDVEYDHWFKLGRAMTTSFSLKSLVSWSGTMFEYFMPALIMKCYEGTLWDVTYRSVIAAQKKYAHSRKIPWGISESAYYHFDAAMNYQYKAFGVPGIGLKRGLVDELVVSPYSTVMALPVEPKTSLENIRELSNKGMMGRYGFYEALDYTQERVPKGRKEVPVKCFMVHHQGMILMALDNFLKDNILQERFHRRPQVKAYELLLQEKPYYHEIFTRKQEFELPEIKGEEEPLIVREYGPISENPETLALSNGTYSTVITNSGSGISKKGEMTVYRWKGDSTQESGGMFFYLKNLNSNEFWSATFEPCRVEGEADGVQFTLDKALFTKKEGNIESILEVAVSNEDNAEIRRITLKNHGEHSRVVEVTSYMEVTLAPFNADIVHPTFSNLFIISEYDKDEDCVIVSRRPRAKGQKKPHLMQTVSIKGEKVGALGYETSRINFIGRNRDLKNPKVMDNDAPLENTTGIVLDPIISMRARVEIPPRGEVTVNYITAVGDSKEEVIELAKKYKDVNNVDRVFISSLQQAALEMRYLGIKSFQANLYQSLTSHLLFLNTSRREREEYIKKINKHQRDLWPYGISGDLPIVLLLVKAEDDMDIVRQVVTLHYYWRSKGVKADLVIYNDEETSYDQPVQRSITEQINTSASRDFWNKPGGIYLHSISTIGEDMKNFLLGIARVVINSEKGTLINQLKEWEEKEKKLQRQSYLRLKELKCCDKPRRRTAIAAKSVEGKEILEEGLKWKEFNKWNHSEKYNYDVKSLDFFNGYGGFKKDGSGYVIILRDSKETPTPWINVISNGNFGFHISESGSSYTWCGNSRENKITPWNNDWVMDSLGEALYIRDNKKGEAWSLTPKPLRDEGEYVIEHGFGYSRFTHNYHSVDGELTAFCPMKDNVKLYKIVLTNKSEETRELSLYYYAQMVLGVVPQHTAQYISSYIDSVSQQDENKKSQEGYSSSQDIESKQSRFIWAQNPYSTHFGNLKAYLKLIGGEDESFTGDRREFVGRREDINCPLALKKEKLSNLIGGGLDPCLASCIKVSIPPNSSKTVVIALGQDESLEEIREVLRKYSNPQQVDEALEETKDYWKNFLGKLQVKTPDKSLDYMVNGWLMYQTLSCRYWARTAFYQSGGAYGFRDQLQDSMSLGILNPAITREQILKSASRQYEEGDVQHWWHPIVNSGIRTRFSDDLLWLPYVVAKYIKATGDWGILEEEAPYLFDAPLSEGEDERYGEVNEMRTKGTIYDHCIRALNRGLRFGKNNIPLMGSGDWNDGMSTVGNEGKGESIWLGWFLYDILGEFQGICSYKKDEEKSVQYEEKREFIRENLEKNAWDGGWYRRAYFDDGTPLGSMKNDECQIDSLAQSWAAITGGGKPSRVKEAMEALEKHLVKEDKGIILLLSPPFNNSRLEPGYIKGYVPGVRENGGQYTHAAIWAVLAFTKLELGDKAWRYFNMINPINHSSSELQCNIYKVEPYVMTADIYVKEPHGGRGGWSWYTGASGWMYKTAVENILGFNKYYGKGFTITPCIPEQWKSYEITYKEDNIKYHIVVKREGSMLSDEMEVAASIDTALVQGKDVSGVEGAINTNAKIKMILVDGKELDKDYIPFEEGEHEVIVII</sequence>
<dbReference type="InterPro" id="IPR011013">
    <property type="entry name" value="Gal_mutarotase_sf_dom"/>
</dbReference>
<feature type="transmembrane region" description="Helical" evidence="4">
    <location>
        <begin position="788"/>
        <end position="809"/>
    </location>
</feature>
<evidence type="ECO:0000256" key="3">
    <source>
        <dbReference type="SAM" id="Coils"/>
    </source>
</evidence>
<evidence type="ECO:0000256" key="4">
    <source>
        <dbReference type="SAM" id="Phobius"/>
    </source>
</evidence>
<comment type="caution">
    <text evidence="8">The sequence shown here is derived from an EMBL/GenBank/DDBJ whole genome shotgun (WGS) entry which is preliminary data.</text>
</comment>
<dbReference type="InterPro" id="IPR008928">
    <property type="entry name" value="6-hairpin_glycosidase_sf"/>
</dbReference>
<keyword evidence="2" id="KW-0808">Transferase</keyword>
<dbReference type="Pfam" id="PF06165">
    <property type="entry name" value="GH94_b-supersand"/>
    <property type="match status" value="2"/>
</dbReference>
<gene>
    <name evidence="8" type="ORF">CPJCM30710_14280</name>
</gene>
<dbReference type="InterPro" id="IPR037820">
    <property type="entry name" value="GH94N_NdvB"/>
</dbReference>
<feature type="transmembrane region" description="Helical" evidence="4">
    <location>
        <begin position="903"/>
        <end position="923"/>
    </location>
</feature>
<dbReference type="InterPro" id="IPR012341">
    <property type="entry name" value="6hp_glycosidase-like_sf"/>
</dbReference>
<feature type="transmembrane region" description="Helical" evidence="4">
    <location>
        <begin position="369"/>
        <end position="389"/>
    </location>
</feature>
<evidence type="ECO:0000313" key="9">
    <source>
        <dbReference type="Proteomes" id="UP000679179"/>
    </source>
</evidence>
<dbReference type="CDD" id="cd11753">
    <property type="entry name" value="GH94N_ChvB_NdvB_2_like"/>
    <property type="match status" value="1"/>
</dbReference>
<keyword evidence="4" id="KW-0812">Transmembrane</keyword>
<dbReference type="Pfam" id="PF10091">
    <property type="entry name" value="Glycoamylase"/>
    <property type="match status" value="1"/>
</dbReference>